<evidence type="ECO:0000256" key="3">
    <source>
        <dbReference type="ARBA" id="ARBA00023180"/>
    </source>
</evidence>
<dbReference type="GO" id="GO:0048544">
    <property type="term" value="P:recognition of pollen"/>
    <property type="evidence" value="ECO:0007669"/>
    <property type="project" value="InterPro"/>
</dbReference>
<dbReference type="PROSITE" id="PS50927">
    <property type="entry name" value="BULB_LECTIN"/>
    <property type="match status" value="1"/>
</dbReference>
<dbReference type="InterPro" id="IPR001480">
    <property type="entry name" value="Bulb-type_lectin_dom"/>
</dbReference>
<dbReference type="Proteomes" id="UP000242715">
    <property type="component" value="Unassembled WGS sequence"/>
</dbReference>
<protein>
    <recommendedName>
        <fullName evidence="5">Bulb-type lectin domain-containing protein</fullName>
    </recommendedName>
</protein>
<keyword evidence="1" id="KW-0732">Signal</keyword>
<proteinExistence type="predicted"/>
<dbReference type="SUPFAM" id="SSF56112">
    <property type="entry name" value="Protein kinase-like (PK-like)"/>
    <property type="match status" value="1"/>
</dbReference>
<name>A0A2Z6NDB9_TRISU</name>
<dbReference type="SMART" id="SM00108">
    <property type="entry name" value="B_lectin"/>
    <property type="match status" value="1"/>
</dbReference>
<reference evidence="7" key="1">
    <citation type="journal article" date="2017" name="Front. Plant Sci.">
        <title>Climate Clever Clovers: New Paradigm to Reduce the Environmental Footprint of Ruminants by Breeding Low Methanogenic Forages Utilizing Haplotype Variation.</title>
        <authorList>
            <person name="Kaur P."/>
            <person name="Appels R."/>
            <person name="Bayer P.E."/>
            <person name="Keeble-Gagnere G."/>
            <person name="Wang J."/>
            <person name="Hirakawa H."/>
            <person name="Shirasawa K."/>
            <person name="Vercoe P."/>
            <person name="Stefanova K."/>
            <person name="Durmic Z."/>
            <person name="Nichols P."/>
            <person name="Revell C."/>
            <person name="Isobe S.N."/>
            <person name="Edwards D."/>
            <person name="Erskine W."/>
        </authorList>
    </citation>
    <scope>NUCLEOTIDE SEQUENCE [LARGE SCALE GENOMIC DNA]</scope>
    <source>
        <strain evidence="7">cv. Daliak</strain>
    </source>
</reference>
<dbReference type="Gene3D" id="1.10.510.10">
    <property type="entry name" value="Transferase(Phosphotransferase) domain 1"/>
    <property type="match status" value="1"/>
</dbReference>
<evidence type="ECO:0000256" key="2">
    <source>
        <dbReference type="ARBA" id="ARBA00023157"/>
    </source>
</evidence>
<dbReference type="GO" id="GO:0004672">
    <property type="term" value="F:protein kinase activity"/>
    <property type="evidence" value="ECO:0007669"/>
    <property type="project" value="InterPro"/>
</dbReference>
<keyword evidence="2" id="KW-1015">Disulfide bond</keyword>
<dbReference type="PANTHER" id="PTHR32444:SF234">
    <property type="entry name" value="RECEPTOR-LIKE SERINE_THREONINE-PROTEIN KINASE"/>
    <property type="match status" value="1"/>
</dbReference>
<dbReference type="InterPro" id="IPR036426">
    <property type="entry name" value="Bulb-type_lectin_dom_sf"/>
</dbReference>
<keyword evidence="7" id="KW-1185">Reference proteome</keyword>
<accession>A0A2Z6NDB9</accession>
<evidence type="ECO:0000256" key="1">
    <source>
        <dbReference type="ARBA" id="ARBA00022729"/>
    </source>
</evidence>
<dbReference type="CDD" id="cd00028">
    <property type="entry name" value="B_lectin"/>
    <property type="match status" value="1"/>
</dbReference>
<keyword evidence="3" id="KW-0325">Glycoprotein</keyword>
<feature type="region of interest" description="Disordered" evidence="4">
    <location>
        <begin position="404"/>
        <end position="440"/>
    </location>
</feature>
<evidence type="ECO:0000313" key="7">
    <source>
        <dbReference type="Proteomes" id="UP000242715"/>
    </source>
</evidence>
<dbReference type="Pfam" id="PF00954">
    <property type="entry name" value="S_locus_glycop"/>
    <property type="match status" value="1"/>
</dbReference>
<evidence type="ECO:0000256" key="4">
    <source>
        <dbReference type="SAM" id="MobiDB-lite"/>
    </source>
</evidence>
<dbReference type="Pfam" id="PF01453">
    <property type="entry name" value="B_lectin"/>
    <property type="match status" value="1"/>
</dbReference>
<dbReference type="SUPFAM" id="SSF51110">
    <property type="entry name" value="alpha-D-mannose-specific plant lectins"/>
    <property type="match status" value="1"/>
</dbReference>
<evidence type="ECO:0000259" key="5">
    <source>
        <dbReference type="PROSITE" id="PS50927"/>
    </source>
</evidence>
<dbReference type="InterPro" id="IPR000858">
    <property type="entry name" value="S_locus_glycoprot_dom"/>
</dbReference>
<dbReference type="Gene3D" id="2.90.10.10">
    <property type="entry name" value="Bulb-type lectin domain"/>
    <property type="match status" value="1"/>
</dbReference>
<gene>
    <name evidence="6" type="ORF">TSUD_94070</name>
</gene>
<dbReference type="EMBL" id="DF973875">
    <property type="protein sequence ID" value="GAU41686.1"/>
    <property type="molecule type" value="Genomic_DNA"/>
</dbReference>
<dbReference type="AlphaFoldDB" id="A0A2Z6NDB9"/>
<dbReference type="InterPro" id="IPR001245">
    <property type="entry name" value="Ser-Thr/Tyr_kinase_cat_dom"/>
</dbReference>
<sequence length="440" mass="49102">MSINHSLTDNVDVARLDTSSRFNLGLGSCVSFSGVCHFLASHVSNSIASDSTSFITQSQSISDGKTIVSPKGLFKFGFFSIKDPNKRYLGIQFMNISTQNVVWVANDGKPINDSSAVLKLNSSGSLVLTHNNDVVWFTNSSTKAQKPVAQLLDTGNLVIKEDSVSETYLWQSFDDPSNTLLADMKLGWDLKRNLSKCLVAWKSDDDPTPGDFTWCVVLNPYPDIYMMKGKTKYHRLGPWNGLRFSGMLEMKPNPVFSYKFVHNKEEVYYSWSSSDSSLISTVIPEEHCCGYMAPEYAIDGQFSVKSDVFSFGVLILEIICGKKNQVHNRAKKTLNLVAYAWTFWKHERALQITDSNIEDSIIVSEVSRCIHVALLCVQQFPEDRPTMADVILMLGSEMALDEPKEPGFIKRRESTEANSSSSGKDTSSNYELTITSLSVR</sequence>
<dbReference type="OrthoDB" id="1936886at2759"/>
<dbReference type="FunFam" id="2.90.10.10:FF:000001">
    <property type="entry name" value="G-type lectin S-receptor-like serine/threonine-protein kinase"/>
    <property type="match status" value="1"/>
</dbReference>
<dbReference type="Pfam" id="PF07714">
    <property type="entry name" value="PK_Tyr_Ser-Thr"/>
    <property type="match status" value="1"/>
</dbReference>
<feature type="compositionally biased region" description="Low complexity" evidence="4">
    <location>
        <begin position="419"/>
        <end position="428"/>
    </location>
</feature>
<feature type="compositionally biased region" description="Basic and acidic residues" evidence="4">
    <location>
        <begin position="404"/>
        <end position="415"/>
    </location>
</feature>
<feature type="compositionally biased region" description="Polar residues" evidence="4">
    <location>
        <begin position="429"/>
        <end position="440"/>
    </location>
</feature>
<evidence type="ECO:0000313" key="6">
    <source>
        <dbReference type="EMBL" id="GAU41686.1"/>
    </source>
</evidence>
<organism evidence="6 7">
    <name type="scientific">Trifolium subterraneum</name>
    <name type="common">Subterranean clover</name>
    <dbReference type="NCBI Taxonomy" id="3900"/>
    <lineage>
        <taxon>Eukaryota</taxon>
        <taxon>Viridiplantae</taxon>
        <taxon>Streptophyta</taxon>
        <taxon>Embryophyta</taxon>
        <taxon>Tracheophyta</taxon>
        <taxon>Spermatophyta</taxon>
        <taxon>Magnoliopsida</taxon>
        <taxon>eudicotyledons</taxon>
        <taxon>Gunneridae</taxon>
        <taxon>Pentapetalae</taxon>
        <taxon>rosids</taxon>
        <taxon>fabids</taxon>
        <taxon>Fabales</taxon>
        <taxon>Fabaceae</taxon>
        <taxon>Papilionoideae</taxon>
        <taxon>50 kb inversion clade</taxon>
        <taxon>NPAAA clade</taxon>
        <taxon>Hologalegina</taxon>
        <taxon>IRL clade</taxon>
        <taxon>Trifolieae</taxon>
        <taxon>Trifolium</taxon>
    </lineage>
</organism>
<dbReference type="InterPro" id="IPR011009">
    <property type="entry name" value="Kinase-like_dom_sf"/>
</dbReference>
<feature type="domain" description="Bulb-type lectin" evidence="5">
    <location>
        <begin position="52"/>
        <end position="172"/>
    </location>
</feature>
<dbReference type="PANTHER" id="PTHR32444">
    <property type="entry name" value="BULB-TYPE LECTIN DOMAIN-CONTAINING PROTEIN"/>
    <property type="match status" value="1"/>
</dbReference>